<gene>
    <name evidence="3" type="ORF">B9G98_02084</name>
</gene>
<evidence type="ECO:0000256" key="1">
    <source>
        <dbReference type="SAM" id="MobiDB-lite"/>
    </source>
</evidence>
<feature type="region of interest" description="Disordered" evidence="1">
    <location>
        <begin position="35"/>
        <end position="55"/>
    </location>
</feature>
<dbReference type="GeneID" id="36515832"/>
<feature type="chain" id="PRO_5015567216" description="OmpH family outer membrane protein" evidence="2">
    <location>
        <begin position="26"/>
        <end position="249"/>
    </location>
</feature>
<feature type="region of interest" description="Disordered" evidence="1">
    <location>
        <begin position="78"/>
        <end position="105"/>
    </location>
</feature>
<comment type="caution">
    <text evidence="3">The sequence shown here is derived from an EMBL/GenBank/DDBJ whole genome shotgun (WGS) entry which is preliminary data.</text>
</comment>
<dbReference type="Proteomes" id="UP000238350">
    <property type="component" value="Unassembled WGS sequence"/>
</dbReference>
<proteinExistence type="predicted"/>
<feature type="compositionally biased region" description="Acidic residues" evidence="1">
    <location>
        <begin position="35"/>
        <end position="46"/>
    </location>
</feature>
<dbReference type="EMBL" id="NDIQ01000021">
    <property type="protein sequence ID" value="PRT54464.1"/>
    <property type="molecule type" value="Genomic_DNA"/>
</dbReference>
<evidence type="ECO:0000313" key="4">
    <source>
        <dbReference type="Proteomes" id="UP000238350"/>
    </source>
</evidence>
<reference evidence="3 4" key="1">
    <citation type="submission" date="2017-04" db="EMBL/GenBank/DDBJ databases">
        <title>Genome sequencing of [Candida] sorbophila.</title>
        <authorList>
            <person name="Ahn J.O."/>
        </authorList>
    </citation>
    <scope>NUCLEOTIDE SEQUENCE [LARGE SCALE GENOMIC DNA]</scope>
    <source>
        <strain evidence="3 4">DS02</strain>
    </source>
</reference>
<accession>A0A2T0FHK0</accession>
<name>A0A2T0FHK0_9ASCO</name>
<dbReference type="AlphaFoldDB" id="A0A2T0FHK0"/>
<feature type="signal peptide" evidence="2">
    <location>
        <begin position="1"/>
        <end position="25"/>
    </location>
</feature>
<protein>
    <recommendedName>
        <fullName evidence="5">OmpH family outer membrane protein</fullName>
    </recommendedName>
</protein>
<evidence type="ECO:0008006" key="5">
    <source>
        <dbReference type="Google" id="ProtNLM"/>
    </source>
</evidence>
<keyword evidence="2" id="KW-0732">Signal</keyword>
<organism evidence="3 4">
    <name type="scientific">Wickerhamiella sorbophila</name>
    <dbReference type="NCBI Taxonomy" id="45607"/>
    <lineage>
        <taxon>Eukaryota</taxon>
        <taxon>Fungi</taxon>
        <taxon>Dikarya</taxon>
        <taxon>Ascomycota</taxon>
        <taxon>Saccharomycotina</taxon>
        <taxon>Dipodascomycetes</taxon>
        <taxon>Dipodascales</taxon>
        <taxon>Trichomonascaceae</taxon>
        <taxon>Wickerhamiella</taxon>
    </lineage>
</organism>
<feature type="compositionally biased region" description="Basic and acidic residues" evidence="1">
    <location>
        <begin position="168"/>
        <end position="179"/>
    </location>
</feature>
<sequence length="249" mass="28374">MESWWGWATAAVAILAALYVEQRWAAPSQAREIEDLPVEQVEEAPAGEEQAQPPVHHVVLEDVEDDDLGVPENRAAQALAEAQAAEEPQRMNKWKTREVGKKKAKSLARKEQRRQWFEYVRERAGEEREREQLEREMFGDLIAAEQEERQQRIEEAQAAIEHRRKQQRAREEELKEQREQRRAQLQAELARSGRAALTSDEDLLLATDLGHIVSGGDYVVTINDDLISKIAASIEGRTDFSDIANSIST</sequence>
<feature type="region of interest" description="Disordered" evidence="1">
    <location>
        <begin position="159"/>
        <end position="179"/>
    </location>
</feature>
<evidence type="ECO:0000313" key="3">
    <source>
        <dbReference type="EMBL" id="PRT54464.1"/>
    </source>
</evidence>
<evidence type="ECO:0000256" key="2">
    <source>
        <dbReference type="SAM" id="SignalP"/>
    </source>
</evidence>
<keyword evidence="4" id="KW-1185">Reference proteome</keyword>
<feature type="compositionally biased region" description="Basic and acidic residues" evidence="1">
    <location>
        <begin position="87"/>
        <end position="101"/>
    </location>
</feature>
<dbReference type="RefSeq" id="XP_024664409.1">
    <property type="nucleotide sequence ID" value="XM_024808641.1"/>
</dbReference>